<organism evidence="6">
    <name type="scientific">Alsobacter sp. KACC 23698</name>
    <dbReference type="NCBI Taxonomy" id="3149229"/>
    <lineage>
        <taxon>Bacteria</taxon>
        <taxon>Pseudomonadati</taxon>
        <taxon>Pseudomonadota</taxon>
        <taxon>Alphaproteobacteria</taxon>
        <taxon>Hyphomicrobiales</taxon>
        <taxon>Alsobacteraceae</taxon>
        <taxon>Alsobacter</taxon>
    </lineage>
</organism>
<protein>
    <recommendedName>
        <fullName evidence="3">Chitooligosaccharide deacetylase</fullName>
    </recommendedName>
    <alternativeName>
        <fullName evidence="4">Nodulation protein B</fullName>
    </alternativeName>
</protein>
<dbReference type="InterPro" id="IPR002509">
    <property type="entry name" value="NODB_dom"/>
</dbReference>
<sequence>MALSDRIPFQAIVDRPKLTLPGGARLAVWVILNVEEWRIERPMPRTVLPPPMGQPLLPDVPNWSWHEYGMRSGFWRQYEALTSRNIPTTLATNGSVCLTYPRVAGAAREAGWEFMGHGFLQGPMHKLEDQRGAIRRAVDEIAAFSGKPPRSWESPGLTETEETLDLLREHGIEYVADWVIDDLPQEVATPHGTITTIPYTVETNDIVVFALQHQTSDQFLRRGMDQFDRLYQEGADNARVMAISIHPYITGVPHRIRYLEDLLDYVAQHEGVAFMTASEIGDWYAGQMAAHAKSERA</sequence>
<evidence type="ECO:0000256" key="2">
    <source>
        <dbReference type="ARBA" id="ARBA00010973"/>
    </source>
</evidence>
<dbReference type="EMBL" id="CP157484">
    <property type="protein sequence ID" value="XBO37399.1"/>
    <property type="molecule type" value="Genomic_DNA"/>
</dbReference>
<evidence type="ECO:0000259" key="5">
    <source>
        <dbReference type="Pfam" id="PF01522"/>
    </source>
</evidence>
<dbReference type="CDD" id="cd10979">
    <property type="entry name" value="CE4_PuuE_like"/>
    <property type="match status" value="1"/>
</dbReference>
<evidence type="ECO:0000256" key="4">
    <source>
        <dbReference type="ARBA" id="ARBA00032976"/>
    </source>
</evidence>
<name>A0AAU7JB64_9HYPH</name>
<evidence type="ECO:0000256" key="1">
    <source>
        <dbReference type="ARBA" id="ARBA00003236"/>
    </source>
</evidence>
<reference evidence="6" key="1">
    <citation type="submission" date="2024-05" db="EMBL/GenBank/DDBJ databases">
        <authorList>
            <person name="Kim S."/>
            <person name="Heo J."/>
            <person name="Choi H."/>
            <person name="Choi Y."/>
            <person name="Kwon S.-W."/>
            <person name="Kim Y."/>
        </authorList>
    </citation>
    <scope>NUCLEOTIDE SEQUENCE</scope>
    <source>
        <strain evidence="6">KACC 23698</strain>
    </source>
</reference>
<evidence type="ECO:0000313" key="6">
    <source>
        <dbReference type="EMBL" id="XBO37399.1"/>
    </source>
</evidence>
<evidence type="ECO:0000256" key="3">
    <source>
        <dbReference type="ARBA" id="ARBA00020071"/>
    </source>
</evidence>
<dbReference type="PANTHER" id="PTHR43123">
    <property type="entry name" value="POLYSACCHARIDE DEACETYLASE-RELATED"/>
    <property type="match status" value="1"/>
</dbReference>
<dbReference type="SUPFAM" id="SSF88713">
    <property type="entry name" value="Glycoside hydrolase/deacetylase"/>
    <property type="match status" value="1"/>
</dbReference>
<dbReference type="PANTHER" id="PTHR43123:SF4">
    <property type="entry name" value="POLYSACCHARIDE DEACETYLASE"/>
    <property type="match status" value="1"/>
</dbReference>
<dbReference type="GO" id="GO:0005975">
    <property type="term" value="P:carbohydrate metabolic process"/>
    <property type="evidence" value="ECO:0007669"/>
    <property type="project" value="InterPro"/>
</dbReference>
<accession>A0AAU7JB64</accession>
<dbReference type="Pfam" id="PF01522">
    <property type="entry name" value="Polysacc_deac_1"/>
    <property type="match status" value="1"/>
</dbReference>
<comment type="similarity">
    <text evidence="2">Belongs to the polysaccharide deacetylase family.</text>
</comment>
<feature type="domain" description="NodB homology" evidence="5">
    <location>
        <begin position="69"/>
        <end position="175"/>
    </location>
</feature>
<dbReference type="RefSeq" id="WP_406854219.1">
    <property type="nucleotide sequence ID" value="NZ_CP157484.1"/>
</dbReference>
<dbReference type="Gene3D" id="3.20.20.370">
    <property type="entry name" value="Glycoside hydrolase/deacetylase"/>
    <property type="match status" value="1"/>
</dbReference>
<dbReference type="GO" id="GO:0016810">
    <property type="term" value="F:hydrolase activity, acting on carbon-nitrogen (but not peptide) bonds"/>
    <property type="evidence" value="ECO:0007669"/>
    <property type="project" value="InterPro"/>
</dbReference>
<gene>
    <name evidence="6" type="ORF">ABEG18_16895</name>
</gene>
<dbReference type="InterPro" id="IPR011330">
    <property type="entry name" value="Glyco_hydro/deAcase_b/a-brl"/>
</dbReference>
<proteinExistence type="inferred from homology"/>
<comment type="function">
    <text evidence="1">Is involved in generating a small heat-stable compound (Nod), an acylated oligomer of N-acetylglucosamine, that stimulates mitosis in various plant protoplasts.</text>
</comment>
<dbReference type="AlphaFoldDB" id="A0AAU7JB64"/>